<feature type="domain" description="ABC transporter" evidence="5">
    <location>
        <begin position="4"/>
        <end position="231"/>
    </location>
</feature>
<dbReference type="SMART" id="SM00382">
    <property type="entry name" value="AAA"/>
    <property type="match status" value="1"/>
</dbReference>
<protein>
    <submittedName>
        <fullName evidence="6">ABC transporter ATP-binding protein</fullName>
    </submittedName>
</protein>
<dbReference type="InterPro" id="IPR017911">
    <property type="entry name" value="MacB-like_ATP-bd"/>
</dbReference>
<keyword evidence="7" id="KW-1185">Reference proteome</keyword>
<dbReference type="InterPro" id="IPR003593">
    <property type="entry name" value="AAA+_ATPase"/>
</dbReference>
<dbReference type="GO" id="GO:0098796">
    <property type="term" value="C:membrane protein complex"/>
    <property type="evidence" value="ECO:0007669"/>
    <property type="project" value="UniProtKB-ARBA"/>
</dbReference>
<keyword evidence="4 6" id="KW-0067">ATP-binding</keyword>
<dbReference type="GO" id="GO:0005524">
    <property type="term" value="F:ATP binding"/>
    <property type="evidence" value="ECO:0007669"/>
    <property type="project" value="UniProtKB-KW"/>
</dbReference>
<proteinExistence type="inferred from homology"/>
<evidence type="ECO:0000313" key="6">
    <source>
        <dbReference type="EMBL" id="RKI94184.1"/>
    </source>
</evidence>
<reference evidence="6 7" key="1">
    <citation type="submission" date="2018-09" db="EMBL/GenBank/DDBJ databases">
        <title>Murine metabolic-syndrome-specific gut microbial biobank.</title>
        <authorList>
            <person name="Liu C."/>
        </authorList>
    </citation>
    <scope>NUCLEOTIDE SEQUENCE [LARGE SCALE GENOMIC DNA]</scope>
    <source>
        <strain evidence="6 7">0.1xD8-82</strain>
    </source>
</reference>
<dbReference type="PROSITE" id="PS00211">
    <property type="entry name" value="ABC_TRANSPORTER_1"/>
    <property type="match status" value="1"/>
</dbReference>
<dbReference type="RefSeq" id="WP_120465939.1">
    <property type="nucleotide sequence ID" value="NZ_CATAJS010000052.1"/>
</dbReference>
<dbReference type="PANTHER" id="PTHR42798:SF6">
    <property type="entry name" value="CELL DIVISION ATP-BINDING PROTEIN FTSE"/>
    <property type="match status" value="1"/>
</dbReference>
<evidence type="ECO:0000259" key="5">
    <source>
        <dbReference type="PROSITE" id="PS50893"/>
    </source>
</evidence>
<dbReference type="Gene3D" id="3.40.50.300">
    <property type="entry name" value="P-loop containing nucleotide triphosphate hydrolases"/>
    <property type="match status" value="1"/>
</dbReference>
<accession>A0A3A9AT07</accession>
<dbReference type="EMBL" id="RAYQ01000001">
    <property type="protein sequence ID" value="RKI94184.1"/>
    <property type="molecule type" value="Genomic_DNA"/>
</dbReference>
<name>A0A3A9AT07_9FIRM</name>
<dbReference type="SUPFAM" id="SSF52540">
    <property type="entry name" value="P-loop containing nucleoside triphosphate hydrolases"/>
    <property type="match status" value="1"/>
</dbReference>
<comment type="similarity">
    <text evidence="1">Belongs to the ABC transporter superfamily.</text>
</comment>
<dbReference type="GO" id="GO:0016887">
    <property type="term" value="F:ATP hydrolysis activity"/>
    <property type="evidence" value="ECO:0007669"/>
    <property type="project" value="InterPro"/>
</dbReference>
<dbReference type="FunFam" id="3.40.50.300:FF:000032">
    <property type="entry name" value="Export ABC transporter ATP-binding protein"/>
    <property type="match status" value="1"/>
</dbReference>
<dbReference type="Proteomes" id="UP000280696">
    <property type="component" value="Unassembled WGS sequence"/>
</dbReference>
<evidence type="ECO:0000256" key="2">
    <source>
        <dbReference type="ARBA" id="ARBA00022448"/>
    </source>
</evidence>
<dbReference type="AlphaFoldDB" id="A0A3A9AT07"/>
<gene>
    <name evidence="6" type="ORF">D7V94_00990</name>
</gene>
<dbReference type="CDD" id="cd03255">
    <property type="entry name" value="ABC_MJ0796_LolCDE_FtsE"/>
    <property type="match status" value="1"/>
</dbReference>
<evidence type="ECO:0000313" key="7">
    <source>
        <dbReference type="Proteomes" id="UP000280696"/>
    </source>
</evidence>
<sequence>MDLLQVKHITKIYGSGENAVHALKNVSFSVQKGEFVAVVGESGSGKSTLLNMIGALDVPTSGEIFINGNNTFAMKEKALTIFRRRNIGFVFQAFNLIPELSVEQNIIFPLLLDHRRPDRKYLNELLDALGLEKRRRHLPGQLSGGQQQRVAIGRALMTRPCLVLADEPTGNLDSQNSSEVLALLKETARRYEQTVIMITHNPAIAHTADRVLKVSDGILSDLGGCREGGEAQ</sequence>
<dbReference type="InterPro" id="IPR017871">
    <property type="entry name" value="ABC_transporter-like_CS"/>
</dbReference>
<dbReference type="InterPro" id="IPR003439">
    <property type="entry name" value="ABC_transporter-like_ATP-bd"/>
</dbReference>
<evidence type="ECO:0000256" key="1">
    <source>
        <dbReference type="ARBA" id="ARBA00005417"/>
    </source>
</evidence>
<keyword evidence="3" id="KW-0547">Nucleotide-binding</keyword>
<keyword evidence="2" id="KW-0813">Transport</keyword>
<comment type="caution">
    <text evidence="6">The sequence shown here is derived from an EMBL/GenBank/DDBJ whole genome shotgun (WGS) entry which is preliminary data.</text>
</comment>
<evidence type="ECO:0000256" key="3">
    <source>
        <dbReference type="ARBA" id="ARBA00022741"/>
    </source>
</evidence>
<organism evidence="6 7">
    <name type="scientific">Parablautia intestinalis</name>
    <dbReference type="NCBI Taxonomy" id="2320100"/>
    <lineage>
        <taxon>Bacteria</taxon>
        <taxon>Bacillati</taxon>
        <taxon>Bacillota</taxon>
        <taxon>Clostridia</taxon>
        <taxon>Lachnospirales</taxon>
        <taxon>Lachnospiraceae</taxon>
        <taxon>Parablautia</taxon>
    </lineage>
</organism>
<dbReference type="GO" id="GO:0022857">
    <property type="term" value="F:transmembrane transporter activity"/>
    <property type="evidence" value="ECO:0007669"/>
    <property type="project" value="UniProtKB-ARBA"/>
</dbReference>
<dbReference type="PROSITE" id="PS50893">
    <property type="entry name" value="ABC_TRANSPORTER_2"/>
    <property type="match status" value="1"/>
</dbReference>
<dbReference type="InterPro" id="IPR027417">
    <property type="entry name" value="P-loop_NTPase"/>
</dbReference>
<dbReference type="OrthoDB" id="9802264at2"/>
<dbReference type="PANTHER" id="PTHR42798">
    <property type="entry name" value="LIPOPROTEIN-RELEASING SYSTEM ATP-BINDING PROTEIN LOLD"/>
    <property type="match status" value="1"/>
</dbReference>
<dbReference type="Pfam" id="PF00005">
    <property type="entry name" value="ABC_tran"/>
    <property type="match status" value="1"/>
</dbReference>
<evidence type="ECO:0000256" key="4">
    <source>
        <dbReference type="ARBA" id="ARBA00022840"/>
    </source>
</evidence>